<dbReference type="InterPro" id="IPR036291">
    <property type="entry name" value="NAD(P)-bd_dom_sf"/>
</dbReference>
<dbReference type="PANTHER" id="PTHR43162">
    <property type="match status" value="1"/>
</dbReference>
<dbReference type="AlphaFoldDB" id="A0A1G9H9G9"/>
<protein>
    <submittedName>
        <fullName evidence="2">Uncharacterized conserved protein YbjT, contains NAD(P)-binding and DUF2867 domains</fullName>
    </submittedName>
</protein>
<sequence>MSILVTGATGTVGRQLVQQLVQAGEQVRALTRDPAAADLPAGAEAVRGDLTKPDTLRPALDGVTGLHLITFGGDEPLQTGYEIVELAAKAGVRRVTVLSGWDPSTVEQALEQGDLGWTLLQPVEFMANALELAESIRTEGVVRAFDAGRTSAMVHEADIAAVAATALLQDGHAGKTYLLTGPQSLTLPEKLSTIGSAIGRTVELVRLTEEQAREGMRASGFPEEYVEFAIQLETNPPEAGMVVAPTVQEVTGRPGRTFAEWVAEHISLFR</sequence>
<dbReference type="RefSeq" id="WP_090943139.1">
    <property type="nucleotide sequence ID" value="NZ_FNDJ01000022.1"/>
</dbReference>
<dbReference type="STRING" id="633440.SAMN05421869_12233"/>
<feature type="domain" description="NAD(P)-binding" evidence="1">
    <location>
        <begin position="7"/>
        <end position="167"/>
    </location>
</feature>
<evidence type="ECO:0000259" key="1">
    <source>
        <dbReference type="Pfam" id="PF13460"/>
    </source>
</evidence>
<organism evidence="2 3">
    <name type="scientific">Nonomuraea jiangxiensis</name>
    <dbReference type="NCBI Taxonomy" id="633440"/>
    <lineage>
        <taxon>Bacteria</taxon>
        <taxon>Bacillati</taxon>
        <taxon>Actinomycetota</taxon>
        <taxon>Actinomycetes</taxon>
        <taxon>Streptosporangiales</taxon>
        <taxon>Streptosporangiaceae</taxon>
        <taxon>Nonomuraea</taxon>
    </lineage>
</organism>
<dbReference type="Pfam" id="PF13460">
    <property type="entry name" value="NAD_binding_10"/>
    <property type="match status" value="1"/>
</dbReference>
<dbReference type="Gene3D" id="3.90.25.10">
    <property type="entry name" value="UDP-galactose 4-epimerase, domain 1"/>
    <property type="match status" value="1"/>
</dbReference>
<proteinExistence type="predicted"/>
<dbReference type="Gene3D" id="3.40.50.720">
    <property type="entry name" value="NAD(P)-binding Rossmann-like Domain"/>
    <property type="match status" value="1"/>
</dbReference>
<accession>A0A1G9H9G9</accession>
<gene>
    <name evidence="2" type="ORF">SAMN05421869_12233</name>
</gene>
<dbReference type="EMBL" id="FNDJ01000022">
    <property type="protein sequence ID" value="SDL09550.1"/>
    <property type="molecule type" value="Genomic_DNA"/>
</dbReference>
<dbReference type="SUPFAM" id="SSF51735">
    <property type="entry name" value="NAD(P)-binding Rossmann-fold domains"/>
    <property type="match status" value="1"/>
</dbReference>
<dbReference type="Proteomes" id="UP000199202">
    <property type="component" value="Unassembled WGS sequence"/>
</dbReference>
<dbReference type="OrthoDB" id="4457504at2"/>
<reference evidence="2 3" key="1">
    <citation type="submission" date="2016-10" db="EMBL/GenBank/DDBJ databases">
        <authorList>
            <person name="de Groot N.N."/>
        </authorList>
    </citation>
    <scope>NUCLEOTIDE SEQUENCE [LARGE SCALE GENOMIC DNA]</scope>
    <source>
        <strain evidence="2 3">CGMCC 4.6533</strain>
    </source>
</reference>
<keyword evidence="3" id="KW-1185">Reference proteome</keyword>
<dbReference type="PANTHER" id="PTHR43162:SF1">
    <property type="entry name" value="PRESTALK A DIFFERENTIATION PROTEIN A"/>
    <property type="match status" value="1"/>
</dbReference>
<dbReference type="InterPro" id="IPR016040">
    <property type="entry name" value="NAD(P)-bd_dom"/>
</dbReference>
<evidence type="ECO:0000313" key="2">
    <source>
        <dbReference type="EMBL" id="SDL09550.1"/>
    </source>
</evidence>
<evidence type="ECO:0000313" key="3">
    <source>
        <dbReference type="Proteomes" id="UP000199202"/>
    </source>
</evidence>
<dbReference type="InterPro" id="IPR051604">
    <property type="entry name" value="Ergot_Alk_Oxidoreductase"/>
</dbReference>
<name>A0A1G9H9G9_9ACTN</name>